<reference evidence="1" key="1">
    <citation type="submission" date="2022-04" db="EMBL/GenBank/DDBJ databases">
        <title>Genome of the entomopathogenic fungus Entomophthora muscae.</title>
        <authorList>
            <person name="Elya C."/>
            <person name="Lovett B.R."/>
            <person name="Lee E."/>
            <person name="Macias A.M."/>
            <person name="Hajek A.E."/>
            <person name="De Bivort B.L."/>
            <person name="Kasson M.T."/>
            <person name="De Fine Licht H.H."/>
            <person name="Stajich J.E."/>
        </authorList>
    </citation>
    <scope>NUCLEOTIDE SEQUENCE</scope>
    <source>
        <strain evidence="1">Berkeley</strain>
    </source>
</reference>
<proteinExistence type="predicted"/>
<gene>
    <name evidence="1" type="ORF">DSO57_1032765</name>
</gene>
<evidence type="ECO:0000313" key="2">
    <source>
        <dbReference type="Proteomes" id="UP001165960"/>
    </source>
</evidence>
<sequence length="396" mass="42859">MNNKPCDSTYLNFFPAPEYHPVLGVRHSMHATAPGNPALSCLLDQLHQENSAFRVQIVDLTKQLTLFLSHKNSCALRTASAQPTPGATSSESASASSSTSSVPNPGDKMCDNAHAPPVQKPQLLFLQKVKHLEQLQPRNASVLLMQKWHSDINPNATAEVLKKCTFAIRNLTSWPSKPPTADCLQLVYVGGIIRKPICEVKQNLIDLGFDVCSLSIANISFLGVTTCKMLMASTAAAFFKRKVKELNCPNLGILDNFDAAKAADPKASNAFKDTLVNSYTKCIHSVILCDGSSSEVKKFFSFLLERQSLPLPVVDVPANRQMNLRRSCAIETETSSEQVEPSEPVLSTLPEHESTSDAPEAPSAAVEIVPTDATADAVSGTKFDELLGLAPLQSNE</sequence>
<protein>
    <submittedName>
        <fullName evidence="1">Uncharacterized protein</fullName>
    </submittedName>
</protein>
<dbReference type="EMBL" id="QTSX02003089">
    <property type="protein sequence ID" value="KAJ9071892.1"/>
    <property type="molecule type" value="Genomic_DNA"/>
</dbReference>
<accession>A0ACC2TBH4</accession>
<evidence type="ECO:0000313" key="1">
    <source>
        <dbReference type="EMBL" id="KAJ9071892.1"/>
    </source>
</evidence>
<keyword evidence="2" id="KW-1185">Reference proteome</keyword>
<organism evidence="1 2">
    <name type="scientific">Entomophthora muscae</name>
    <dbReference type="NCBI Taxonomy" id="34485"/>
    <lineage>
        <taxon>Eukaryota</taxon>
        <taxon>Fungi</taxon>
        <taxon>Fungi incertae sedis</taxon>
        <taxon>Zoopagomycota</taxon>
        <taxon>Entomophthoromycotina</taxon>
        <taxon>Entomophthoromycetes</taxon>
        <taxon>Entomophthorales</taxon>
        <taxon>Entomophthoraceae</taxon>
        <taxon>Entomophthora</taxon>
    </lineage>
</organism>
<comment type="caution">
    <text evidence="1">The sequence shown here is derived from an EMBL/GenBank/DDBJ whole genome shotgun (WGS) entry which is preliminary data.</text>
</comment>
<name>A0ACC2TBH4_9FUNG</name>
<dbReference type="Proteomes" id="UP001165960">
    <property type="component" value="Unassembled WGS sequence"/>
</dbReference>